<dbReference type="Proteomes" id="UP001529369">
    <property type="component" value="Unassembled WGS sequence"/>
</dbReference>
<sequence length="89" mass="10079">MSRTSLRSNADLPPPSVRRVPRPSRGDGWNALADIGVFFFTVEAELEAMDRERIGVHRRGRKPDLTLRRRLIGLVWTRKRPASAAFPGL</sequence>
<keyword evidence="3" id="KW-1185">Reference proteome</keyword>
<protein>
    <recommendedName>
        <fullName evidence="4">Transposase</fullName>
    </recommendedName>
</protein>
<name>A0ABT8A2D1_9PROT</name>
<evidence type="ECO:0000256" key="1">
    <source>
        <dbReference type="SAM" id="MobiDB-lite"/>
    </source>
</evidence>
<evidence type="ECO:0000313" key="3">
    <source>
        <dbReference type="Proteomes" id="UP001529369"/>
    </source>
</evidence>
<organism evidence="2 3">
    <name type="scientific">Paeniroseomonas aquatica</name>
    <dbReference type="NCBI Taxonomy" id="373043"/>
    <lineage>
        <taxon>Bacteria</taxon>
        <taxon>Pseudomonadati</taxon>
        <taxon>Pseudomonadota</taxon>
        <taxon>Alphaproteobacteria</taxon>
        <taxon>Acetobacterales</taxon>
        <taxon>Acetobacteraceae</taxon>
        <taxon>Paeniroseomonas</taxon>
    </lineage>
</organism>
<evidence type="ECO:0008006" key="4">
    <source>
        <dbReference type="Google" id="ProtNLM"/>
    </source>
</evidence>
<dbReference type="RefSeq" id="WP_290315663.1">
    <property type="nucleotide sequence ID" value="NZ_JAUFPN010000045.1"/>
</dbReference>
<dbReference type="EMBL" id="JAUFPN010000045">
    <property type="protein sequence ID" value="MDN3563870.1"/>
    <property type="molecule type" value="Genomic_DNA"/>
</dbReference>
<feature type="region of interest" description="Disordered" evidence="1">
    <location>
        <begin position="1"/>
        <end position="25"/>
    </location>
</feature>
<gene>
    <name evidence="2" type="ORF">QWZ14_05695</name>
</gene>
<accession>A0ABT8A2D1</accession>
<comment type="caution">
    <text evidence="2">The sequence shown here is derived from an EMBL/GenBank/DDBJ whole genome shotgun (WGS) entry which is preliminary data.</text>
</comment>
<evidence type="ECO:0000313" key="2">
    <source>
        <dbReference type="EMBL" id="MDN3563870.1"/>
    </source>
</evidence>
<reference evidence="3" key="1">
    <citation type="journal article" date="2019" name="Int. J. Syst. Evol. Microbiol.">
        <title>The Global Catalogue of Microorganisms (GCM) 10K type strain sequencing project: providing services to taxonomists for standard genome sequencing and annotation.</title>
        <authorList>
            <consortium name="The Broad Institute Genomics Platform"/>
            <consortium name="The Broad Institute Genome Sequencing Center for Infectious Disease"/>
            <person name="Wu L."/>
            <person name="Ma J."/>
        </authorList>
    </citation>
    <scope>NUCLEOTIDE SEQUENCE [LARGE SCALE GENOMIC DNA]</scope>
    <source>
        <strain evidence="3">CECT 7131</strain>
    </source>
</reference>
<proteinExistence type="predicted"/>